<keyword evidence="3" id="KW-1185">Reference proteome</keyword>
<proteinExistence type="predicted"/>
<accession>A0A8J6F492</accession>
<evidence type="ECO:0000256" key="1">
    <source>
        <dbReference type="SAM" id="Phobius"/>
    </source>
</evidence>
<keyword evidence="1" id="KW-0812">Transmembrane</keyword>
<dbReference type="Proteomes" id="UP000770717">
    <property type="component" value="Unassembled WGS sequence"/>
</dbReference>
<protein>
    <submittedName>
        <fullName evidence="2">Uncharacterized protein</fullName>
    </submittedName>
</protein>
<gene>
    <name evidence="2" type="ORF">GDO78_011924</name>
</gene>
<keyword evidence="1" id="KW-0472">Membrane</keyword>
<feature type="transmembrane region" description="Helical" evidence="1">
    <location>
        <begin position="60"/>
        <end position="82"/>
    </location>
</feature>
<sequence>MKVSVSPLTISYSISPLGPSSGSKAATVVRTEPMTREGSAANAFCVTNVGTLSFRSFTNIVTFFRAYFLVSVGTAWSLALTVSSKRLENSRSISALVKITPRTSSITK</sequence>
<dbReference type="AlphaFoldDB" id="A0A8J6F492"/>
<keyword evidence="1" id="KW-1133">Transmembrane helix</keyword>
<organism evidence="2 3">
    <name type="scientific">Eleutherodactylus coqui</name>
    <name type="common">Puerto Rican coqui</name>
    <dbReference type="NCBI Taxonomy" id="57060"/>
    <lineage>
        <taxon>Eukaryota</taxon>
        <taxon>Metazoa</taxon>
        <taxon>Chordata</taxon>
        <taxon>Craniata</taxon>
        <taxon>Vertebrata</taxon>
        <taxon>Euteleostomi</taxon>
        <taxon>Amphibia</taxon>
        <taxon>Batrachia</taxon>
        <taxon>Anura</taxon>
        <taxon>Neobatrachia</taxon>
        <taxon>Hyloidea</taxon>
        <taxon>Eleutherodactylidae</taxon>
        <taxon>Eleutherodactylinae</taxon>
        <taxon>Eleutherodactylus</taxon>
        <taxon>Eleutherodactylus</taxon>
    </lineage>
</organism>
<evidence type="ECO:0000313" key="3">
    <source>
        <dbReference type="Proteomes" id="UP000770717"/>
    </source>
</evidence>
<dbReference type="EMBL" id="WNTK01000007">
    <property type="protein sequence ID" value="KAG9480161.1"/>
    <property type="molecule type" value="Genomic_DNA"/>
</dbReference>
<reference evidence="2" key="1">
    <citation type="thesis" date="2020" institute="ProQuest LLC" country="789 East Eisenhower Parkway, Ann Arbor, MI, USA">
        <title>Comparative Genomics and Chromosome Evolution.</title>
        <authorList>
            <person name="Mudd A.B."/>
        </authorList>
    </citation>
    <scope>NUCLEOTIDE SEQUENCE</scope>
    <source>
        <strain evidence="2">HN-11 Male</strain>
        <tissue evidence="2">Kidney and liver</tissue>
    </source>
</reference>
<evidence type="ECO:0000313" key="2">
    <source>
        <dbReference type="EMBL" id="KAG9480161.1"/>
    </source>
</evidence>
<name>A0A8J6F492_ELECQ</name>
<comment type="caution">
    <text evidence="2">The sequence shown here is derived from an EMBL/GenBank/DDBJ whole genome shotgun (WGS) entry which is preliminary data.</text>
</comment>